<evidence type="ECO:0000313" key="2">
    <source>
        <dbReference type="EMBL" id="EME86162.1"/>
    </source>
</evidence>
<gene>
    <name evidence="2" type="ORF">MYCFIDRAFT_82096</name>
</gene>
<organism evidence="2 3">
    <name type="scientific">Pseudocercospora fijiensis (strain CIRAD86)</name>
    <name type="common">Black leaf streak disease fungus</name>
    <name type="synonym">Mycosphaerella fijiensis</name>
    <dbReference type="NCBI Taxonomy" id="383855"/>
    <lineage>
        <taxon>Eukaryota</taxon>
        <taxon>Fungi</taxon>
        <taxon>Dikarya</taxon>
        <taxon>Ascomycota</taxon>
        <taxon>Pezizomycotina</taxon>
        <taxon>Dothideomycetes</taxon>
        <taxon>Dothideomycetidae</taxon>
        <taxon>Mycosphaerellales</taxon>
        <taxon>Mycosphaerellaceae</taxon>
        <taxon>Pseudocercospora</taxon>
    </lineage>
</organism>
<dbReference type="GeneID" id="19341900"/>
<dbReference type="InterPro" id="IPR036047">
    <property type="entry name" value="F-box-like_dom_sf"/>
</dbReference>
<dbReference type="Proteomes" id="UP000016932">
    <property type="component" value="Unassembled WGS sequence"/>
</dbReference>
<accession>M3BA08</accession>
<dbReference type="VEuPathDB" id="FungiDB:MYCFIDRAFT_82096"/>
<evidence type="ECO:0000256" key="1">
    <source>
        <dbReference type="SAM" id="MobiDB-lite"/>
    </source>
</evidence>
<name>M3BA08_PSEFD</name>
<dbReference type="AlphaFoldDB" id="M3BA08"/>
<dbReference type="HOGENOM" id="CLU_689119_0_0_1"/>
<dbReference type="KEGG" id="pfj:MYCFIDRAFT_82096"/>
<reference evidence="2 3" key="1">
    <citation type="journal article" date="2012" name="PLoS Pathog.">
        <title>Diverse lifestyles and strategies of plant pathogenesis encoded in the genomes of eighteen Dothideomycetes fungi.</title>
        <authorList>
            <person name="Ohm R.A."/>
            <person name="Feau N."/>
            <person name="Henrissat B."/>
            <person name="Schoch C.L."/>
            <person name="Horwitz B.A."/>
            <person name="Barry K.W."/>
            <person name="Condon B.J."/>
            <person name="Copeland A.C."/>
            <person name="Dhillon B."/>
            <person name="Glaser F."/>
            <person name="Hesse C.N."/>
            <person name="Kosti I."/>
            <person name="LaButti K."/>
            <person name="Lindquist E.A."/>
            <person name="Lucas S."/>
            <person name="Salamov A.A."/>
            <person name="Bradshaw R.E."/>
            <person name="Ciuffetti L."/>
            <person name="Hamelin R.C."/>
            <person name="Kema G.H.J."/>
            <person name="Lawrence C."/>
            <person name="Scott J.A."/>
            <person name="Spatafora J.W."/>
            <person name="Turgeon B.G."/>
            <person name="de Wit P.J.G.M."/>
            <person name="Zhong S."/>
            <person name="Goodwin S.B."/>
            <person name="Grigoriev I.V."/>
        </authorList>
    </citation>
    <scope>NUCLEOTIDE SEQUENCE [LARGE SCALE GENOMIC DNA]</scope>
    <source>
        <strain evidence="2 3">CIRAD86</strain>
    </source>
</reference>
<evidence type="ECO:0000313" key="3">
    <source>
        <dbReference type="Proteomes" id="UP000016932"/>
    </source>
</evidence>
<dbReference type="EMBL" id="KB446556">
    <property type="protein sequence ID" value="EME86162.1"/>
    <property type="molecule type" value="Genomic_DNA"/>
</dbReference>
<protein>
    <recommendedName>
        <fullName evidence="4">F-box domain-containing protein</fullName>
    </recommendedName>
</protein>
<dbReference type="OrthoDB" id="3638495at2759"/>
<keyword evidence="3" id="KW-1185">Reference proteome</keyword>
<feature type="compositionally biased region" description="Basic and acidic residues" evidence="1">
    <location>
        <begin position="269"/>
        <end position="280"/>
    </location>
</feature>
<proteinExistence type="predicted"/>
<dbReference type="RefSeq" id="XP_007922828.1">
    <property type="nucleotide sequence ID" value="XM_007924637.1"/>
</dbReference>
<sequence>MDNNPAKASIKPSSFVERLAPELQLHILSCLPNVAEILKCRQVNSYMQRLIDLEENQAISSEVIISMKQRELERVVSLTSDYDIDAVDEDGNPCGFLNALVAFNKYRGLSRVFCFDYSMLHQMFAEHWWTKHPGSQGQDAESHGDAINSIFHAIVAIHSIHIMYHVNKNFKKGILETWTQSLSSPETMSVMRLSSTEHVNFIVERVAAGIFSDSAPFEEACEYAICCHYDAPKDWLQIKGSEKEMSLKLAKRRASKRLEAANEESNEDATAHARAADRVKSGQAKVNQSTNRFAIFEQDEEIEAEEDEADPQHGAQDSEDEYSIEVLLSDDAWFRQQEAKEWLTDQFGVIFGVPELPASLPFAYFAKTQWAYNSIADAAMGIKHLTPLEQAAVLEDVAIF</sequence>
<feature type="region of interest" description="Disordered" evidence="1">
    <location>
        <begin position="258"/>
        <end position="286"/>
    </location>
</feature>
<dbReference type="SUPFAM" id="SSF81383">
    <property type="entry name" value="F-box domain"/>
    <property type="match status" value="1"/>
</dbReference>
<evidence type="ECO:0008006" key="4">
    <source>
        <dbReference type="Google" id="ProtNLM"/>
    </source>
</evidence>